<dbReference type="Gene3D" id="2.60.40.1930">
    <property type="match status" value="1"/>
</dbReference>
<protein>
    <recommendedName>
        <fullName evidence="1">Alpha-2-macroglobulin bait region domain-containing protein</fullName>
    </recommendedName>
</protein>
<accession>A0A3M0IJ36</accession>
<comment type="caution">
    <text evidence="2">The sequence shown here is derived from an EMBL/GenBank/DDBJ whole genome shotgun (WGS) entry which is preliminary data.</text>
</comment>
<name>A0A3M0IJ36_HIRRU</name>
<dbReference type="PANTHER" id="PTHR11412:SF81">
    <property type="entry name" value="COMPLEMENT C3"/>
    <property type="match status" value="1"/>
</dbReference>
<keyword evidence="3" id="KW-1185">Reference proteome</keyword>
<dbReference type="InterPro" id="IPR011625">
    <property type="entry name" value="A2M_N_BRD"/>
</dbReference>
<reference evidence="2 3" key="1">
    <citation type="submission" date="2018-07" db="EMBL/GenBank/DDBJ databases">
        <title>A high quality draft genome assembly of the barn swallow (H. rustica rustica).</title>
        <authorList>
            <person name="Formenti G."/>
            <person name="Chiara M."/>
            <person name="Poveda L."/>
            <person name="Francoijs K.-J."/>
            <person name="Bonisoli-Alquati A."/>
            <person name="Canova L."/>
            <person name="Gianfranceschi L."/>
            <person name="Horner D.S."/>
            <person name="Saino N."/>
        </authorList>
    </citation>
    <scope>NUCLEOTIDE SEQUENCE [LARGE SCALE GENOMIC DNA]</scope>
    <source>
        <strain evidence="2">Chelidonia</strain>
        <tissue evidence="2">Blood</tissue>
    </source>
</reference>
<dbReference type="STRING" id="333673.A0A3M0IJ36"/>
<dbReference type="EMBL" id="QRBI01000351">
    <property type="protein sequence ID" value="RMB88130.1"/>
    <property type="molecule type" value="Genomic_DNA"/>
</dbReference>
<gene>
    <name evidence="2" type="ORF">DUI87_35491</name>
</gene>
<dbReference type="PANTHER" id="PTHR11412">
    <property type="entry name" value="MACROGLOBULIN / COMPLEMENT"/>
    <property type="match status" value="1"/>
</dbReference>
<dbReference type="InterPro" id="IPR050473">
    <property type="entry name" value="A2M/Complement_sys"/>
</dbReference>
<evidence type="ECO:0000259" key="1">
    <source>
        <dbReference type="Pfam" id="PF07703"/>
    </source>
</evidence>
<dbReference type="Proteomes" id="UP000269221">
    <property type="component" value="Unassembled WGS sequence"/>
</dbReference>
<organism evidence="2 3">
    <name type="scientific">Hirundo rustica rustica</name>
    <dbReference type="NCBI Taxonomy" id="333673"/>
    <lineage>
        <taxon>Eukaryota</taxon>
        <taxon>Metazoa</taxon>
        <taxon>Chordata</taxon>
        <taxon>Craniata</taxon>
        <taxon>Vertebrata</taxon>
        <taxon>Euteleostomi</taxon>
        <taxon>Archelosauria</taxon>
        <taxon>Archosauria</taxon>
        <taxon>Dinosauria</taxon>
        <taxon>Saurischia</taxon>
        <taxon>Theropoda</taxon>
        <taxon>Coelurosauria</taxon>
        <taxon>Aves</taxon>
        <taxon>Neognathae</taxon>
        <taxon>Neoaves</taxon>
        <taxon>Telluraves</taxon>
        <taxon>Australaves</taxon>
        <taxon>Passeriformes</taxon>
        <taxon>Sylvioidea</taxon>
        <taxon>Hirundinidae</taxon>
        <taxon>Hirundo</taxon>
    </lineage>
</organism>
<dbReference type="Pfam" id="PF07703">
    <property type="entry name" value="A2M_BRD"/>
    <property type="match status" value="1"/>
</dbReference>
<proteinExistence type="predicted"/>
<sequence>MSKGRILRAGRQRHEPGQSLVTVTLPVTPELIPSFRVVAYYFVPPGEIVADSVWVDVKDTCMGTVGGSEPGVVVVGGVSETLGWALEVGGVSGPRGDP</sequence>
<dbReference type="AlphaFoldDB" id="A0A3M0IJ36"/>
<evidence type="ECO:0000313" key="2">
    <source>
        <dbReference type="EMBL" id="RMB88130.1"/>
    </source>
</evidence>
<feature type="domain" description="Alpha-2-macroglobulin bait region" evidence="1">
    <location>
        <begin position="1"/>
        <end position="65"/>
    </location>
</feature>
<dbReference type="OrthoDB" id="9041528at2759"/>
<evidence type="ECO:0000313" key="3">
    <source>
        <dbReference type="Proteomes" id="UP000269221"/>
    </source>
</evidence>